<evidence type="ECO:0000313" key="2">
    <source>
        <dbReference type="Proteomes" id="UP000590412"/>
    </source>
</evidence>
<gene>
    <name evidence="1" type="ORF">FOB60_003544</name>
</gene>
<comment type="caution">
    <text evidence="1">The sequence shown here is derived from an EMBL/GenBank/DDBJ whole genome shotgun (WGS) entry which is preliminary data.</text>
</comment>
<evidence type="ECO:0000313" key="1">
    <source>
        <dbReference type="EMBL" id="KAF6050876.1"/>
    </source>
</evidence>
<proteinExistence type="predicted"/>
<protein>
    <submittedName>
        <fullName evidence="1">Uncharacterized protein</fullName>
    </submittedName>
</protein>
<sequence>MTETNLVQLKTISFGNFTPLSIYTCPSSIWGKFNNAIPDTVGELDISANRIPDFPHSLSKLKNLRVLGNNKIPKDNIDDLIEELPESCECLWFDTYKDCENTEINMYNHYVSKELPGHLVQNKDVSTCRKMFGKSKDGIGARKE</sequence>
<name>A0A8X7NKJ7_CANPA</name>
<dbReference type="Proteomes" id="UP000590412">
    <property type="component" value="Unassembled WGS sequence"/>
</dbReference>
<dbReference type="AlphaFoldDB" id="A0A8X7NKJ7"/>
<organism evidence="1 2">
    <name type="scientific">Candida parapsilosis</name>
    <name type="common">Yeast</name>
    <dbReference type="NCBI Taxonomy" id="5480"/>
    <lineage>
        <taxon>Eukaryota</taxon>
        <taxon>Fungi</taxon>
        <taxon>Dikarya</taxon>
        <taxon>Ascomycota</taxon>
        <taxon>Saccharomycotina</taxon>
        <taxon>Pichiomycetes</taxon>
        <taxon>Debaryomycetaceae</taxon>
        <taxon>Candida/Lodderomyces clade</taxon>
        <taxon>Candida</taxon>
    </lineage>
</organism>
<accession>A0A8X7NKJ7</accession>
<dbReference type="EMBL" id="JABWAB010000005">
    <property type="protein sequence ID" value="KAF6050876.1"/>
    <property type="molecule type" value="Genomic_DNA"/>
</dbReference>
<reference evidence="1" key="1">
    <citation type="submission" date="2020-03" db="EMBL/GenBank/DDBJ databases">
        <title>FDA dAtabase for Regulatory Grade micrObial Sequences (FDA-ARGOS): Supporting development and validation of Infectious Disease Dx tests.</title>
        <authorList>
            <person name="Campos J."/>
            <person name="Goldberg B."/>
            <person name="Tallon L."/>
            <person name="Sadzewicz L."/>
            <person name="Vavikolanu K."/>
            <person name="Mehta A."/>
            <person name="Aluvathingal J."/>
            <person name="Nadendla S."/>
            <person name="Nandy P."/>
            <person name="Geyer C."/>
            <person name="Yan Y."/>
            <person name="Sichtig H."/>
        </authorList>
    </citation>
    <scope>NUCLEOTIDE SEQUENCE [LARGE SCALE GENOMIC DNA]</scope>
    <source>
        <strain evidence="1">FDAARGOS_652</strain>
    </source>
</reference>